<protein>
    <submittedName>
        <fullName evidence="1">Uncharacterized protein</fullName>
    </submittedName>
</protein>
<dbReference type="EMBL" id="LAZR01000150">
    <property type="protein sequence ID" value="KKN86228.1"/>
    <property type="molecule type" value="Genomic_DNA"/>
</dbReference>
<accession>A0A0F9X401</accession>
<gene>
    <name evidence="1" type="ORF">LCGC14_0270970</name>
</gene>
<proteinExistence type="predicted"/>
<sequence>MNGTWIDKALAPKDGTPALFALRKDLYEAYGLAYLKAWDGAQIVMHHAGPTAEGLDERWVVSLPEQTIIVPASWIYGWKPLDDHPADALATEPLSMTYKNWRGEVATRRIQPLSLRFGCTEWHPEPGWLLLAIDMTKGAEREFALADCDFFSSGAD</sequence>
<name>A0A0F9X401_9ZZZZ</name>
<reference evidence="1" key="1">
    <citation type="journal article" date="2015" name="Nature">
        <title>Complex archaea that bridge the gap between prokaryotes and eukaryotes.</title>
        <authorList>
            <person name="Spang A."/>
            <person name="Saw J.H."/>
            <person name="Jorgensen S.L."/>
            <person name="Zaremba-Niedzwiedzka K."/>
            <person name="Martijn J."/>
            <person name="Lind A.E."/>
            <person name="van Eijk R."/>
            <person name="Schleper C."/>
            <person name="Guy L."/>
            <person name="Ettema T.J."/>
        </authorList>
    </citation>
    <scope>NUCLEOTIDE SEQUENCE</scope>
</reference>
<dbReference type="AlphaFoldDB" id="A0A0F9X401"/>
<organism evidence="1">
    <name type="scientific">marine sediment metagenome</name>
    <dbReference type="NCBI Taxonomy" id="412755"/>
    <lineage>
        <taxon>unclassified sequences</taxon>
        <taxon>metagenomes</taxon>
        <taxon>ecological metagenomes</taxon>
    </lineage>
</organism>
<evidence type="ECO:0000313" key="1">
    <source>
        <dbReference type="EMBL" id="KKN86228.1"/>
    </source>
</evidence>
<comment type="caution">
    <text evidence="1">The sequence shown here is derived from an EMBL/GenBank/DDBJ whole genome shotgun (WGS) entry which is preliminary data.</text>
</comment>